<proteinExistence type="predicted"/>
<protein>
    <submittedName>
        <fullName evidence="1">Uncharacterized protein</fullName>
    </submittedName>
</protein>
<evidence type="ECO:0000313" key="2">
    <source>
        <dbReference type="Proteomes" id="UP001054945"/>
    </source>
</evidence>
<reference evidence="1 2" key="1">
    <citation type="submission" date="2021-06" db="EMBL/GenBank/DDBJ databases">
        <title>Caerostris extrusa draft genome.</title>
        <authorList>
            <person name="Kono N."/>
            <person name="Arakawa K."/>
        </authorList>
    </citation>
    <scope>NUCLEOTIDE SEQUENCE [LARGE SCALE GENOMIC DNA]</scope>
</reference>
<keyword evidence="2" id="KW-1185">Reference proteome</keyword>
<name>A0AAV4T7M9_CAEEX</name>
<dbReference type="AlphaFoldDB" id="A0AAV4T7M9"/>
<accession>A0AAV4T7M9</accession>
<gene>
    <name evidence="1" type="ORF">CEXT_371261</name>
</gene>
<organism evidence="1 2">
    <name type="scientific">Caerostris extrusa</name>
    <name type="common">Bark spider</name>
    <name type="synonym">Caerostris bankana</name>
    <dbReference type="NCBI Taxonomy" id="172846"/>
    <lineage>
        <taxon>Eukaryota</taxon>
        <taxon>Metazoa</taxon>
        <taxon>Ecdysozoa</taxon>
        <taxon>Arthropoda</taxon>
        <taxon>Chelicerata</taxon>
        <taxon>Arachnida</taxon>
        <taxon>Araneae</taxon>
        <taxon>Araneomorphae</taxon>
        <taxon>Entelegynae</taxon>
        <taxon>Araneoidea</taxon>
        <taxon>Araneidae</taxon>
        <taxon>Caerostris</taxon>
    </lineage>
</organism>
<dbReference type="Proteomes" id="UP001054945">
    <property type="component" value="Unassembled WGS sequence"/>
</dbReference>
<comment type="caution">
    <text evidence="1">The sequence shown here is derived from an EMBL/GenBank/DDBJ whole genome shotgun (WGS) entry which is preliminary data.</text>
</comment>
<dbReference type="EMBL" id="BPLR01010656">
    <property type="protein sequence ID" value="GIY40775.1"/>
    <property type="molecule type" value="Genomic_DNA"/>
</dbReference>
<sequence length="68" mass="7423">MEEQNNQMKRKIGGHIPLVGGAKAFLGADFERWKVLSQRGGLMVLESSPGSFGGNIWELGGVLFRFGD</sequence>
<evidence type="ECO:0000313" key="1">
    <source>
        <dbReference type="EMBL" id="GIY40775.1"/>
    </source>
</evidence>